<organism evidence="2 3">
    <name type="scientific">Lithocarpus litseifolius</name>
    <dbReference type="NCBI Taxonomy" id="425828"/>
    <lineage>
        <taxon>Eukaryota</taxon>
        <taxon>Viridiplantae</taxon>
        <taxon>Streptophyta</taxon>
        <taxon>Embryophyta</taxon>
        <taxon>Tracheophyta</taxon>
        <taxon>Spermatophyta</taxon>
        <taxon>Magnoliopsida</taxon>
        <taxon>eudicotyledons</taxon>
        <taxon>Gunneridae</taxon>
        <taxon>Pentapetalae</taxon>
        <taxon>rosids</taxon>
        <taxon>fabids</taxon>
        <taxon>Fagales</taxon>
        <taxon>Fagaceae</taxon>
        <taxon>Lithocarpus</taxon>
    </lineage>
</organism>
<proteinExistence type="predicted"/>
<keyword evidence="3" id="KW-1185">Reference proteome</keyword>
<dbReference type="Pfam" id="PF05686">
    <property type="entry name" value="Glyco_transf_90"/>
    <property type="match status" value="1"/>
</dbReference>
<dbReference type="PANTHER" id="PTHR12203">
    <property type="entry name" value="KDEL LYS-ASP-GLU-LEU CONTAINING - RELATED"/>
    <property type="match status" value="1"/>
</dbReference>
<reference evidence="2 3" key="1">
    <citation type="submission" date="2024-01" db="EMBL/GenBank/DDBJ databases">
        <title>A telomere-to-telomere, gap-free genome of sweet tea (Lithocarpus litseifolius).</title>
        <authorList>
            <person name="Zhou J."/>
        </authorList>
    </citation>
    <scope>NUCLEOTIDE SEQUENCE [LARGE SCALE GENOMIC DNA]</scope>
    <source>
        <strain evidence="2">Zhou-2022a</strain>
        <tissue evidence="2">Leaf</tissue>
    </source>
</reference>
<evidence type="ECO:0000259" key="1">
    <source>
        <dbReference type="Pfam" id="PF05686"/>
    </source>
</evidence>
<dbReference type="InterPro" id="IPR051091">
    <property type="entry name" value="O-Glucosyltr/Glycosyltrsf_90"/>
</dbReference>
<dbReference type="AlphaFoldDB" id="A0AAW2CBI0"/>
<name>A0AAW2CBI0_9ROSI</name>
<feature type="domain" description="Glycosyl transferase CAP10" evidence="1">
    <location>
        <begin position="5"/>
        <end position="75"/>
    </location>
</feature>
<dbReference type="Proteomes" id="UP001459277">
    <property type="component" value="Unassembled WGS sequence"/>
</dbReference>
<evidence type="ECO:0000313" key="3">
    <source>
        <dbReference type="Proteomes" id="UP001459277"/>
    </source>
</evidence>
<gene>
    <name evidence="2" type="ORF">SO802_024202</name>
</gene>
<dbReference type="InterPro" id="IPR006598">
    <property type="entry name" value="CAP10"/>
</dbReference>
<sequence>MYLCRAEINIKPWKRLLNDLKEGNKRMGWMTRESYTYWKGNPSVALIRQELMKCNVSDNQDWNARVYAQVATSITRPYVPYTPMIGSEK</sequence>
<comment type="caution">
    <text evidence="2">The sequence shown here is derived from an EMBL/GenBank/DDBJ whole genome shotgun (WGS) entry which is preliminary data.</text>
</comment>
<dbReference type="PANTHER" id="PTHR12203:SF99">
    <property type="entry name" value="OS04G0534100 PROTEIN"/>
    <property type="match status" value="1"/>
</dbReference>
<accession>A0AAW2CBI0</accession>
<dbReference type="EMBL" id="JAZDWU010000008">
    <property type="protein sequence ID" value="KAK9994499.1"/>
    <property type="molecule type" value="Genomic_DNA"/>
</dbReference>
<protein>
    <recommendedName>
        <fullName evidence="1">Glycosyl transferase CAP10 domain-containing protein</fullName>
    </recommendedName>
</protein>
<evidence type="ECO:0000313" key="2">
    <source>
        <dbReference type="EMBL" id="KAK9994499.1"/>
    </source>
</evidence>